<dbReference type="GeneID" id="95749671"/>
<name>A0ABX5FTU1_9BACL</name>
<reference evidence="1 2" key="1">
    <citation type="submission" date="2018-03" db="EMBL/GenBank/DDBJ databases">
        <title>Brevisbacillus phylogenomics.</title>
        <authorList>
            <person name="Dunlap C."/>
        </authorList>
    </citation>
    <scope>NUCLEOTIDE SEQUENCE [LARGE SCALE GENOMIC DNA]</scope>
    <source>
        <strain evidence="1 2">NRRL B-41110</strain>
    </source>
</reference>
<evidence type="ECO:0000313" key="1">
    <source>
        <dbReference type="EMBL" id="PSK13086.1"/>
    </source>
</evidence>
<keyword evidence="2" id="KW-1185">Reference proteome</keyword>
<comment type="caution">
    <text evidence="1">The sequence shown here is derived from an EMBL/GenBank/DDBJ whole genome shotgun (WGS) entry which is preliminary data.</text>
</comment>
<organism evidence="1 2">
    <name type="scientific">Brevibacillus porteri</name>
    <dbReference type="NCBI Taxonomy" id="2126350"/>
    <lineage>
        <taxon>Bacteria</taxon>
        <taxon>Bacillati</taxon>
        <taxon>Bacillota</taxon>
        <taxon>Bacilli</taxon>
        <taxon>Bacillales</taxon>
        <taxon>Paenibacillaceae</taxon>
        <taxon>Brevibacillus</taxon>
    </lineage>
</organism>
<proteinExistence type="predicted"/>
<sequence length="134" mass="15576">MRLTVETSDDFKDYIRLECNFSSISGWVRGYNFKEEQISFLNFEYILEGGLYINDIKSEYKKRGHARLMNKLLVDSASSITQDILAQGYKKSISFIRGEIVPRDANVTSKELKTIYEKLGYQIEDNSKILLKLE</sequence>
<gene>
    <name evidence="1" type="ORF">C7R92_05870</name>
</gene>
<dbReference type="Proteomes" id="UP000241645">
    <property type="component" value="Unassembled WGS sequence"/>
</dbReference>
<evidence type="ECO:0000313" key="2">
    <source>
        <dbReference type="Proteomes" id="UP000241645"/>
    </source>
</evidence>
<accession>A0ABX5FTU1</accession>
<evidence type="ECO:0008006" key="3">
    <source>
        <dbReference type="Google" id="ProtNLM"/>
    </source>
</evidence>
<dbReference type="RefSeq" id="WP_106833540.1">
    <property type="nucleotide sequence ID" value="NZ_JARMEW010000012.1"/>
</dbReference>
<protein>
    <recommendedName>
        <fullName evidence="3">N-acetyltransferase domain-containing protein</fullName>
    </recommendedName>
</protein>
<dbReference type="EMBL" id="PXZO01000007">
    <property type="protein sequence ID" value="PSK13086.1"/>
    <property type="molecule type" value="Genomic_DNA"/>
</dbReference>